<feature type="transmembrane region" description="Helical" evidence="1">
    <location>
        <begin position="14"/>
        <end position="31"/>
    </location>
</feature>
<dbReference type="InterPro" id="IPR014202">
    <property type="entry name" value="Spore_II_R"/>
</dbReference>
<dbReference type="Pfam" id="PF09551">
    <property type="entry name" value="Spore_II_R"/>
    <property type="match status" value="1"/>
</dbReference>
<proteinExistence type="predicted"/>
<accession>A0AA48IAC9</accession>
<evidence type="ECO:0000313" key="2">
    <source>
        <dbReference type="EMBL" id="BED93023.1"/>
    </source>
</evidence>
<keyword evidence="1" id="KW-1133">Transmembrane helix</keyword>
<keyword evidence="1" id="KW-0472">Membrane</keyword>
<sequence>MFRSSLDTNILERSIFSGFVISILLVFIGFSRDCDNISKSILRLHIIANSNNEEDQNLKLKIRDKILEESSNYFSESVNDLVSAEKAIENNISNLKNSIEIEVLRHGFDQSVKIEIKNMYFNTCKYNDIILPAGFYDAIRITLGKGSGRNWFCVMFPAICISFSSQKSNMESILTFKELNIVKNKGRFKIKFKIIEIFISIKTWIVNVLSSTIYL</sequence>
<protein>
    <submittedName>
        <fullName evidence="2">Stage II sporulation protein R</fullName>
    </submittedName>
</protein>
<dbReference type="KEGG" id="ptrh:RsTaC01_0964"/>
<keyword evidence="1" id="KW-0812">Transmembrane</keyword>
<organism evidence="2">
    <name type="scientific">Candidatus Paraimprobicoccus trichonymphae</name>
    <dbReference type="NCBI Taxonomy" id="3033793"/>
    <lineage>
        <taxon>Bacteria</taxon>
        <taxon>Bacillati</taxon>
        <taxon>Bacillota</taxon>
        <taxon>Clostridia</taxon>
        <taxon>Candidatus Paraimprobicoccus</taxon>
    </lineage>
</organism>
<feature type="transmembrane region" description="Helical" evidence="1">
    <location>
        <begin position="194"/>
        <end position="214"/>
    </location>
</feature>
<dbReference type="AlphaFoldDB" id="A0AA48IAC9"/>
<evidence type="ECO:0000256" key="1">
    <source>
        <dbReference type="SAM" id="Phobius"/>
    </source>
</evidence>
<reference evidence="2" key="1">
    <citation type="journal article" date="2023" name="ISME J.">
        <title>Emergence of putative energy parasites within Clostridia revealed by genome analysis of a novel endosymbiotic clade.</title>
        <authorList>
            <person name="Takahashi K."/>
            <person name="Kuwahara H."/>
            <person name="Horikawa Y."/>
            <person name="Izawa K."/>
            <person name="Kato D."/>
            <person name="Inagaki T."/>
            <person name="Yuki M."/>
            <person name="Ohkuma M."/>
            <person name="Hongoh Y."/>
        </authorList>
    </citation>
    <scope>NUCLEOTIDE SEQUENCE</scope>
    <source>
        <strain evidence="2">RsTa-C01</strain>
    </source>
</reference>
<dbReference type="EMBL" id="AP027925">
    <property type="protein sequence ID" value="BED93023.1"/>
    <property type="molecule type" value="Genomic_DNA"/>
</dbReference>
<name>A0AA48IAC9_9FIRM</name>
<dbReference type="Proteomes" id="UP001335720">
    <property type="component" value="Chromosome"/>
</dbReference>
<gene>
    <name evidence="2" type="ORF">RsTaC01_0964</name>
</gene>